<name>E8MXT5_ANATU</name>
<dbReference type="STRING" id="926569.ANT_21400"/>
<dbReference type="eggNOG" id="COG4737">
    <property type="taxonomic scope" value="Bacteria"/>
</dbReference>
<evidence type="ECO:0000313" key="2">
    <source>
        <dbReference type="Proteomes" id="UP000008922"/>
    </source>
</evidence>
<reference evidence="1 2" key="1">
    <citation type="submission" date="2010-12" db="EMBL/GenBank/DDBJ databases">
        <title>Whole genome sequence of Anaerolinea thermophila UNI-1.</title>
        <authorList>
            <person name="Narita-Yamada S."/>
            <person name="Kishi E."/>
            <person name="Watanabe Y."/>
            <person name="Takasaki K."/>
            <person name="Ankai A."/>
            <person name="Oguchi A."/>
            <person name="Fukui S."/>
            <person name="Takahashi M."/>
            <person name="Yashiro I."/>
            <person name="Hosoyama A."/>
            <person name="Sekiguchi Y."/>
            <person name="Hanada S."/>
            <person name="Fujita N."/>
        </authorList>
    </citation>
    <scope>NUCLEOTIDE SEQUENCE [LARGE SCALE GENOMIC DNA]</scope>
    <source>
        <strain evidence="2">DSM 14523 / JCM 11388 / NBRC 100420 / UNI-1</strain>
    </source>
</reference>
<dbReference type="KEGG" id="atm:ANT_21400"/>
<dbReference type="EMBL" id="AP012029">
    <property type="protein sequence ID" value="BAJ64166.1"/>
    <property type="molecule type" value="Genomic_DNA"/>
</dbReference>
<dbReference type="Proteomes" id="UP000008922">
    <property type="component" value="Chromosome"/>
</dbReference>
<sequence length="106" mass="12552">MHFIETSVFTRRILELMSDDEYRALQIFLSTRPDAGDIIPGSGGLRKVRWHTGTTGKRGGIRLIYYWVVRDDTILLLFAFRKNERSDLTPEQIRILRRIVEEEYHE</sequence>
<dbReference type="AlphaFoldDB" id="E8MXT5"/>
<accession>E8MXT5</accession>
<organism evidence="1 2">
    <name type="scientific">Anaerolinea thermophila (strain DSM 14523 / JCM 11388 / NBRC 100420 / UNI-1)</name>
    <dbReference type="NCBI Taxonomy" id="926569"/>
    <lineage>
        <taxon>Bacteria</taxon>
        <taxon>Bacillati</taxon>
        <taxon>Chloroflexota</taxon>
        <taxon>Anaerolineae</taxon>
        <taxon>Anaerolineales</taxon>
        <taxon>Anaerolineaceae</taxon>
        <taxon>Anaerolinea</taxon>
    </lineage>
</organism>
<proteinExistence type="predicted"/>
<dbReference type="InParanoid" id="E8MXT5"/>
<dbReference type="PIRSF" id="PIRSF039032">
    <property type="entry name" value="HigB-2"/>
    <property type="match status" value="1"/>
</dbReference>
<evidence type="ECO:0000313" key="1">
    <source>
        <dbReference type="EMBL" id="BAJ64166.1"/>
    </source>
</evidence>
<keyword evidence="2" id="KW-1185">Reference proteome</keyword>
<dbReference type="OrthoDB" id="197283at2"/>
<dbReference type="RefSeq" id="WP_013560536.1">
    <property type="nucleotide sequence ID" value="NC_014960.1"/>
</dbReference>
<protein>
    <recommendedName>
        <fullName evidence="3">Toxin HigB-2</fullName>
    </recommendedName>
</protein>
<dbReference type="HOGENOM" id="CLU_110687_1_2_0"/>
<evidence type="ECO:0008006" key="3">
    <source>
        <dbReference type="Google" id="ProtNLM"/>
    </source>
</evidence>
<dbReference type="InterPro" id="IPR009387">
    <property type="entry name" value="HigB-2"/>
</dbReference>
<gene>
    <name evidence="1" type="ordered locus">ANT_21400</name>
</gene>